<dbReference type="EMBL" id="CXWD01000014">
    <property type="protein sequence ID" value="CTQ73162.1"/>
    <property type="molecule type" value="Genomic_DNA"/>
</dbReference>
<accession>A0A0M7AFF2</accession>
<evidence type="ECO:0000313" key="3">
    <source>
        <dbReference type="Proteomes" id="UP000053235"/>
    </source>
</evidence>
<feature type="chain" id="PRO_5005809288" evidence="1">
    <location>
        <begin position="23"/>
        <end position="127"/>
    </location>
</feature>
<keyword evidence="1" id="KW-0732">Signal</keyword>
<dbReference type="Proteomes" id="UP000053235">
    <property type="component" value="Unassembled WGS sequence"/>
</dbReference>
<organism evidence="2 3">
    <name type="scientific">Roseibium alexandrii</name>
    <dbReference type="NCBI Taxonomy" id="388408"/>
    <lineage>
        <taxon>Bacteria</taxon>
        <taxon>Pseudomonadati</taxon>
        <taxon>Pseudomonadota</taxon>
        <taxon>Alphaproteobacteria</taxon>
        <taxon>Hyphomicrobiales</taxon>
        <taxon>Stappiaceae</taxon>
        <taxon>Roseibium</taxon>
    </lineage>
</organism>
<dbReference type="RefSeq" id="WP_208981401.1">
    <property type="nucleotide sequence ID" value="NZ_CXWD01000014.1"/>
</dbReference>
<feature type="signal peptide" evidence="1">
    <location>
        <begin position="1"/>
        <end position="22"/>
    </location>
</feature>
<evidence type="ECO:0000256" key="1">
    <source>
        <dbReference type="SAM" id="SignalP"/>
    </source>
</evidence>
<keyword evidence="3" id="KW-1185">Reference proteome</keyword>
<reference evidence="3" key="1">
    <citation type="submission" date="2015-07" db="EMBL/GenBank/DDBJ databases">
        <authorList>
            <person name="Rodrigo-Torres Lidia"/>
            <person name="Arahal R.David."/>
        </authorList>
    </citation>
    <scope>NUCLEOTIDE SEQUENCE [LARGE SCALE GENOMIC DNA]</scope>
    <source>
        <strain evidence="3">CECT 5112</strain>
    </source>
</reference>
<sequence>MLTSAVIAAAAALAATAVSATAATKPSAELTEKEVTALKNAWGEGIVNIGQAHTNGGNYRAAAENHIEQFMPTVTGQFSSSQRSPVKISSGETLMRPSPISWAAISPRTMALRSRLTPMSAGSQRVW</sequence>
<gene>
    <name evidence="2" type="ORF">LAX5112_03444</name>
</gene>
<protein>
    <submittedName>
        <fullName evidence="2">Uncharacterized protein</fullName>
    </submittedName>
</protein>
<evidence type="ECO:0000313" key="2">
    <source>
        <dbReference type="EMBL" id="CTQ73162.1"/>
    </source>
</evidence>
<proteinExistence type="predicted"/>
<dbReference type="STRING" id="388408.LAX5112_03444"/>
<dbReference type="AlphaFoldDB" id="A0A0M7AFF2"/>
<name>A0A0M7AFF2_9HYPH</name>